<accession>A0A9P5LC71</accession>
<dbReference type="Proteomes" id="UP000722485">
    <property type="component" value="Unassembled WGS sequence"/>
</dbReference>
<dbReference type="AlphaFoldDB" id="A0A9P5LC71"/>
<evidence type="ECO:0000256" key="1">
    <source>
        <dbReference type="SAM" id="Phobius"/>
    </source>
</evidence>
<evidence type="ECO:0000313" key="2">
    <source>
        <dbReference type="EMBL" id="KAF7551565.1"/>
    </source>
</evidence>
<name>A0A9P5LC71_9HYPO</name>
<gene>
    <name evidence="2" type="ORF">G7Z17_g4898</name>
</gene>
<keyword evidence="1" id="KW-0812">Transmembrane</keyword>
<sequence length="436" mass="45631">MDAEKGQEVHQVGQKVSQFQKLKTTITPKKLLVGGVLLVCMLAVMFGIGILSAQYELDAHSDGEVFMMEGMGHESTHGLVRRHDGHDHGQDGVPIPISTQTALTTLYSISRAPQMTTKTETVTGTTYITVRKPEPITSVSLATIESSSEVCSMEVVTMTQSVTITLIPTPSSPEDATVTGSPFTVTAVQTDLTISSGLPDATVSGNPNTITNLQTDWSVSSGLPDATISGDPATVTDLQTDFSISSGLPDATVSGNPLTITEVQHSYSVTGSIRTVVTITDDLYPPKHTLSTVTKVTTIQKTITTQESAIVVVTISDPYDEPLSSQGVTSEAAGEAITAVSPSPSTTLTIFVTETSGEPLLSTTTIQVFEPPYPTVNNTIANSPSGTVTTVPNPTTPIVVVSGGSKKPEPRGWGSGSGTSNLGCAIMLIATIMFML</sequence>
<reference evidence="2" key="1">
    <citation type="submission" date="2020-03" db="EMBL/GenBank/DDBJ databases">
        <title>Draft Genome Sequence of Cylindrodendrum hubeiense.</title>
        <authorList>
            <person name="Buettner E."/>
            <person name="Kellner H."/>
        </authorList>
    </citation>
    <scope>NUCLEOTIDE SEQUENCE</scope>
    <source>
        <strain evidence="2">IHI 201604</strain>
    </source>
</reference>
<proteinExistence type="predicted"/>
<keyword evidence="3" id="KW-1185">Reference proteome</keyword>
<feature type="transmembrane region" description="Helical" evidence="1">
    <location>
        <begin position="31"/>
        <end position="51"/>
    </location>
</feature>
<protein>
    <submittedName>
        <fullName evidence="2">Uncharacterized protein</fullName>
    </submittedName>
</protein>
<dbReference type="OrthoDB" id="4940504at2759"/>
<organism evidence="2 3">
    <name type="scientific">Cylindrodendrum hubeiense</name>
    <dbReference type="NCBI Taxonomy" id="595255"/>
    <lineage>
        <taxon>Eukaryota</taxon>
        <taxon>Fungi</taxon>
        <taxon>Dikarya</taxon>
        <taxon>Ascomycota</taxon>
        <taxon>Pezizomycotina</taxon>
        <taxon>Sordariomycetes</taxon>
        <taxon>Hypocreomycetidae</taxon>
        <taxon>Hypocreales</taxon>
        <taxon>Nectriaceae</taxon>
        <taxon>Cylindrodendrum</taxon>
    </lineage>
</organism>
<comment type="caution">
    <text evidence="2">The sequence shown here is derived from an EMBL/GenBank/DDBJ whole genome shotgun (WGS) entry which is preliminary data.</text>
</comment>
<evidence type="ECO:0000313" key="3">
    <source>
        <dbReference type="Proteomes" id="UP000722485"/>
    </source>
</evidence>
<keyword evidence="1" id="KW-0472">Membrane</keyword>
<keyword evidence="1" id="KW-1133">Transmembrane helix</keyword>
<dbReference type="EMBL" id="JAANBB010000075">
    <property type="protein sequence ID" value="KAF7551565.1"/>
    <property type="molecule type" value="Genomic_DNA"/>
</dbReference>